<dbReference type="CDD" id="cd07812">
    <property type="entry name" value="SRPBCC"/>
    <property type="match status" value="1"/>
</dbReference>
<accession>A0A3D4SZD4</accession>
<reference evidence="1 2" key="1">
    <citation type="journal article" date="2018" name="Nat. Biotechnol.">
        <title>A standardized bacterial taxonomy based on genome phylogeny substantially revises the tree of life.</title>
        <authorList>
            <person name="Parks D.H."/>
            <person name="Chuvochina M."/>
            <person name="Waite D.W."/>
            <person name="Rinke C."/>
            <person name="Skarshewski A."/>
            <person name="Chaumeil P.A."/>
            <person name="Hugenholtz P."/>
        </authorList>
    </citation>
    <scope>NUCLEOTIDE SEQUENCE [LARGE SCALE GENOMIC DNA]</scope>
    <source>
        <strain evidence="1">UBA11247</strain>
    </source>
</reference>
<protein>
    <submittedName>
        <fullName evidence="1">SRPBCC family protein</fullName>
    </submittedName>
</protein>
<dbReference type="Pfam" id="PF10604">
    <property type="entry name" value="Polyketide_cyc2"/>
    <property type="match status" value="1"/>
</dbReference>
<dbReference type="RefSeq" id="WP_010120248.1">
    <property type="nucleotide sequence ID" value="NZ_DAITTW010000003.1"/>
</dbReference>
<sequence length="158" mass="17061">MTTTPRITVSRTVGASPDAVWDAVADFTTMGERSPQCRKMVVLGAKNGTPATGTTTVNLNRRGPLFWPTWSTVTRWEPGELLEWRVPLNGSRWRYELVDNGDGTTTVTESRLVDGETSLLSRGLVAAFLGGNETFESELREGMARTLAAAAATAEQAG</sequence>
<organism evidence="1 2">
    <name type="scientific">Corynebacterium nuruki</name>
    <dbReference type="NCBI Taxonomy" id="1032851"/>
    <lineage>
        <taxon>Bacteria</taxon>
        <taxon>Bacillati</taxon>
        <taxon>Actinomycetota</taxon>
        <taxon>Actinomycetes</taxon>
        <taxon>Mycobacteriales</taxon>
        <taxon>Corynebacteriaceae</taxon>
        <taxon>Corynebacterium</taxon>
    </lineage>
</organism>
<dbReference type="Proteomes" id="UP000261739">
    <property type="component" value="Unassembled WGS sequence"/>
</dbReference>
<dbReference type="InterPro" id="IPR023393">
    <property type="entry name" value="START-like_dom_sf"/>
</dbReference>
<dbReference type="EMBL" id="DQID01000194">
    <property type="protein sequence ID" value="HCT14622.1"/>
    <property type="molecule type" value="Genomic_DNA"/>
</dbReference>
<dbReference type="STRING" id="863239.GCA_000213935_01705"/>
<comment type="caution">
    <text evidence="1">The sequence shown here is derived from an EMBL/GenBank/DDBJ whole genome shotgun (WGS) entry which is preliminary data.</text>
</comment>
<dbReference type="AlphaFoldDB" id="A0A3D4SZD4"/>
<dbReference type="InterPro" id="IPR019587">
    <property type="entry name" value="Polyketide_cyclase/dehydratase"/>
</dbReference>
<evidence type="ECO:0000313" key="1">
    <source>
        <dbReference type="EMBL" id="HCT14622.1"/>
    </source>
</evidence>
<evidence type="ECO:0000313" key="2">
    <source>
        <dbReference type="Proteomes" id="UP000261739"/>
    </source>
</evidence>
<dbReference type="Gene3D" id="3.30.530.20">
    <property type="match status" value="1"/>
</dbReference>
<name>A0A3D4SZD4_9CORY</name>
<gene>
    <name evidence="1" type="ORF">DIW82_07480</name>
</gene>
<proteinExistence type="predicted"/>
<dbReference type="SUPFAM" id="SSF55961">
    <property type="entry name" value="Bet v1-like"/>
    <property type="match status" value="1"/>
</dbReference>